<dbReference type="InterPro" id="IPR011444">
    <property type="entry name" value="DUF1549"/>
</dbReference>
<feature type="domain" description="DUF1549" evidence="2">
    <location>
        <begin position="158"/>
        <end position="360"/>
    </location>
</feature>
<feature type="signal peptide" evidence="1">
    <location>
        <begin position="1"/>
        <end position="19"/>
    </location>
</feature>
<comment type="caution">
    <text evidence="5">The sequence shown here is derived from an EMBL/GenBank/DDBJ whole genome shotgun (WGS) entry which is preliminary data.</text>
</comment>
<evidence type="ECO:0000259" key="4">
    <source>
        <dbReference type="Pfam" id="PF07635"/>
    </source>
</evidence>
<organism evidence="5">
    <name type="scientific">Schlesneria paludicola</name>
    <dbReference type="NCBI Taxonomy" id="360056"/>
    <lineage>
        <taxon>Bacteria</taxon>
        <taxon>Pseudomonadati</taxon>
        <taxon>Planctomycetota</taxon>
        <taxon>Planctomycetia</taxon>
        <taxon>Planctomycetales</taxon>
        <taxon>Planctomycetaceae</taxon>
        <taxon>Schlesneria</taxon>
    </lineage>
</organism>
<name>A0A7C2NW47_9PLAN</name>
<dbReference type="Pfam" id="PF07587">
    <property type="entry name" value="PSD1"/>
    <property type="match status" value="1"/>
</dbReference>
<feature type="domain" description="DUF1553" evidence="3">
    <location>
        <begin position="441"/>
        <end position="699"/>
    </location>
</feature>
<protein>
    <submittedName>
        <fullName evidence="5">DUF1553 domain-containing protein</fullName>
    </submittedName>
</protein>
<evidence type="ECO:0000259" key="3">
    <source>
        <dbReference type="Pfam" id="PF07587"/>
    </source>
</evidence>
<dbReference type="Pfam" id="PF07635">
    <property type="entry name" value="PSCyt1"/>
    <property type="match status" value="1"/>
</dbReference>
<dbReference type="EMBL" id="DSOK01000141">
    <property type="protein sequence ID" value="HEN14751.1"/>
    <property type="molecule type" value="Genomic_DNA"/>
</dbReference>
<proteinExistence type="predicted"/>
<evidence type="ECO:0000313" key="5">
    <source>
        <dbReference type="EMBL" id="HEN14751.1"/>
    </source>
</evidence>
<reference evidence="5" key="1">
    <citation type="journal article" date="2020" name="mSystems">
        <title>Genome- and Community-Level Interaction Insights into Carbon Utilization and Element Cycling Functions of Hydrothermarchaeota in Hydrothermal Sediment.</title>
        <authorList>
            <person name="Zhou Z."/>
            <person name="Liu Y."/>
            <person name="Xu W."/>
            <person name="Pan J."/>
            <person name="Luo Z.H."/>
            <person name="Li M."/>
        </authorList>
    </citation>
    <scope>NUCLEOTIDE SEQUENCE [LARGE SCALE GENOMIC DNA]</scope>
    <source>
        <strain evidence="5">SpSt-339</strain>
    </source>
</reference>
<dbReference type="Pfam" id="PF07583">
    <property type="entry name" value="PSCyt2"/>
    <property type="match status" value="1"/>
</dbReference>
<dbReference type="PANTHER" id="PTHR35889:SF3">
    <property type="entry name" value="F-BOX DOMAIN-CONTAINING PROTEIN"/>
    <property type="match status" value="1"/>
</dbReference>
<evidence type="ECO:0000256" key="1">
    <source>
        <dbReference type="SAM" id="SignalP"/>
    </source>
</evidence>
<feature type="domain" description="Cytochrome C Planctomycete-type" evidence="4">
    <location>
        <begin position="38"/>
        <end position="91"/>
    </location>
</feature>
<keyword evidence="1" id="KW-0732">Signal</keyword>
<dbReference type="InterPro" id="IPR022655">
    <property type="entry name" value="DUF1553"/>
</dbReference>
<dbReference type="InterPro" id="IPR011429">
    <property type="entry name" value="Cyt_c_Planctomycete-type"/>
</dbReference>
<gene>
    <name evidence="5" type="ORF">ENQ76_04685</name>
</gene>
<sequence>MRKAIWSTILVAAATGVLAADPSRDFEREAAPILLRRCVECHHGPSPAGHLDLSTQANALTGGDSGPALVPGRPSESLLIQRIAAGEMPPPLKGVPQPLPEAEREQLQRWVAAGAPWPEGRVLDPYEATTDLRAGRDWWSLQPVRRPALPADAASSNPIDAFIGARLRTAGWHAAPKADRRTLIRRLYATVIGLPPSFEEIETFVRDDSPDAWARLVDRLLASPHYGERWARHWLDVVRFAETSGYERDQAKPFAWKYRDYVVSAFNDDLPYDRFIVEQLAGDELPGRTERTVIATGFLRLGTWNDEPNDPEDYEYERLEDLVHATSSAFLGLTVKCARCHDHKFDPIPQTDYYRLAAAFWPGPIKARDRQWLGGPTPEELGQPDVLGWTDLTTTPTPLHALKNGERHHPLEAVEAEPASFVPVLAGTFTPPAADAQTTQRRLNLARWIADPRNPLTPRVFVNRVWLHHFGQGLVRSVDNFGFTGERPTHPELLDWLADEFVRGGWKLKPLHRLILTSDTWQQSSLHPQAAEYNQADSGNRLWWRAERRRLDAESLRDAMLSVTGEMDLRLGGPSFKPTISADALEGLSRKTAAWEASPPEEQRRRSLYIFTQRSLLPPLMTTFDLSDTTLPCGQRDVTTVAPQALALLNNEFSHDRAAALARRVMATEGERNNRITAAWRFALGRDPAAEERVAVHDYLTRQQARLALARPAAGETAAAHDPEFLAWESLCLVLLNANEFLYVD</sequence>
<feature type="chain" id="PRO_5027722519" evidence="1">
    <location>
        <begin position="20"/>
        <end position="745"/>
    </location>
</feature>
<dbReference type="AlphaFoldDB" id="A0A7C2NW47"/>
<dbReference type="PANTHER" id="PTHR35889">
    <property type="entry name" value="CYCLOINULO-OLIGOSACCHARIDE FRUCTANOTRANSFERASE-RELATED"/>
    <property type="match status" value="1"/>
</dbReference>
<accession>A0A7C2NW47</accession>
<evidence type="ECO:0000259" key="2">
    <source>
        <dbReference type="Pfam" id="PF07583"/>
    </source>
</evidence>